<proteinExistence type="predicted"/>
<sequence length="629" mass="71844">MKTLKLFLFLSVSLFAQQQLLAQKADTMFITGKNSYKILPHMAYIEDTSRVMPIGKAVALFNSGKFKKPDAITTFNAGITFSAFWFKVIIKNTDKRARLLFLGIHEHVDTLWLYKQTGNKVLPEVFTGFNYPYTSRPIPNRNFLFKIAIPADSTFTYYLRARNNANYMYMPFGFKNADNYMADETGRYQLLAVYTGIFLFVIVFSLFLYFSLKDKLHLWYAFYVFATLVYLMMEDGITYEFVLKNFPGFRWALNEEYWWYGCMLLWLYVMQLFTNQKRDNSKFYLLTKLVMILLGCRIFIEILMAIFGIKLNSTLSAIVFNEGDIVFCAGCILLLAGVIEKVIQGSKQAVVYLIAISFGVIGTLNIYFNYIGLTNINLVEPNGMVVGLTIEIIILSFALTARYSLFRKEKEQLLIELNSQQQQLTEKIVSTQEQERRRLAEDLHDDVGATLGALQLHISNLPDEQMANNIYLKNYFAKALSLVLKVTSDVRSISHDLLPQDFVDSGLFETIQTRINDLNTGGNTQFEFVKEGDEKKISPIYAITLYRIINELLNNIVKHAEASEATVQLSVLDDSLQIITYDNGIGMDHTTNKKGIGLQNIQSRVNFLKGDLITDSGKNGTTHIINIPI</sequence>
<feature type="transmembrane region" description="Helical" evidence="5">
    <location>
        <begin position="350"/>
        <end position="371"/>
    </location>
</feature>
<evidence type="ECO:0000259" key="7">
    <source>
        <dbReference type="PROSITE" id="PS50109"/>
    </source>
</evidence>
<dbReference type="Gene3D" id="2.60.40.2380">
    <property type="match status" value="1"/>
</dbReference>
<evidence type="ECO:0000313" key="9">
    <source>
        <dbReference type="Proteomes" id="UP000618754"/>
    </source>
</evidence>
<keyword evidence="5" id="KW-0472">Membrane</keyword>
<evidence type="ECO:0000256" key="3">
    <source>
        <dbReference type="ARBA" id="ARBA00023012"/>
    </source>
</evidence>
<dbReference type="InterPro" id="IPR005467">
    <property type="entry name" value="His_kinase_dom"/>
</dbReference>
<dbReference type="Pfam" id="PF07696">
    <property type="entry name" value="7TMR-DISMED2"/>
    <property type="match status" value="1"/>
</dbReference>
<dbReference type="Proteomes" id="UP000618754">
    <property type="component" value="Unassembled WGS sequence"/>
</dbReference>
<dbReference type="Gene3D" id="3.30.565.10">
    <property type="entry name" value="Histidine kinase-like ATPase, C-terminal domain"/>
    <property type="match status" value="1"/>
</dbReference>
<dbReference type="EMBL" id="JACWMW010000003">
    <property type="protein sequence ID" value="MBD1386617.1"/>
    <property type="molecule type" value="Genomic_DNA"/>
</dbReference>
<feature type="transmembrane region" description="Helical" evidence="5">
    <location>
        <begin position="315"/>
        <end position="338"/>
    </location>
</feature>
<keyword evidence="1" id="KW-0808">Transferase</keyword>
<comment type="caution">
    <text evidence="8">The sequence shown here is derived from an EMBL/GenBank/DDBJ whole genome shotgun (WGS) entry which is preliminary data.</text>
</comment>
<keyword evidence="9" id="KW-1185">Reference proteome</keyword>
<feature type="signal peptide" evidence="6">
    <location>
        <begin position="1"/>
        <end position="18"/>
    </location>
</feature>
<keyword evidence="2" id="KW-0418">Kinase</keyword>
<keyword evidence="4" id="KW-0175">Coiled coil</keyword>
<dbReference type="Gene3D" id="1.20.5.1930">
    <property type="match status" value="1"/>
</dbReference>
<keyword evidence="6" id="KW-0732">Signal</keyword>
<dbReference type="Pfam" id="PF02518">
    <property type="entry name" value="HATPase_c"/>
    <property type="match status" value="1"/>
</dbReference>
<feature type="chain" id="PRO_5047288120" description="Histidine kinase domain-containing protein" evidence="6">
    <location>
        <begin position="19"/>
        <end position="629"/>
    </location>
</feature>
<organism evidence="8 9">
    <name type="scientific">Mucilaginibacter rigui</name>
    <dbReference type="NCBI Taxonomy" id="534635"/>
    <lineage>
        <taxon>Bacteria</taxon>
        <taxon>Pseudomonadati</taxon>
        <taxon>Bacteroidota</taxon>
        <taxon>Sphingobacteriia</taxon>
        <taxon>Sphingobacteriales</taxon>
        <taxon>Sphingobacteriaceae</taxon>
        <taxon>Mucilaginibacter</taxon>
    </lineage>
</organism>
<evidence type="ECO:0000256" key="6">
    <source>
        <dbReference type="SAM" id="SignalP"/>
    </source>
</evidence>
<dbReference type="InterPro" id="IPR036890">
    <property type="entry name" value="HATPase_C_sf"/>
</dbReference>
<dbReference type="SUPFAM" id="SSF55874">
    <property type="entry name" value="ATPase domain of HSP90 chaperone/DNA topoisomerase II/histidine kinase"/>
    <property type="match status" value="1"/>
</dbReference>
<dbReference type="PANTHER" id="PTHR24421:SF59">
    <property type="entry name" value="OXYGEN SENSOR HISTIDINE KINASE NREB"/>
    <property type="match status" value="1"/>
</dbReference>
<feature type="coiled-coil region" evidence="4">
    <location>
        <begin position="403"/>
        <end position="434"/>
    </location>
</feature>
<dbReference type="InterPro" id="IPR011712">
    <property type="entry name" value="Sig_transdc_His_kin_sub3_dim/P"/>
</dbReference>
<dbReference type="PROSITE" id="PS50109">
    <property type="entry name" value="HIS_KIN"/>
    <property type="match status" value="1"/>
</dbReference>
<feature type="transmembrane region" description="Helical" evidence="5">
    <location>
        <begin position="383"/>
        <end position="405"/>
    </location>
</feature>
<reference evidence="8 9" key="1">
    <citation type="submission" date="2020-09" db="EMBL/GenBank/DDBJ databases">
        <title>Novel species of Mucilaginibacter isolated from a glacier on the Tibetan Plateau.</title>
        <authorList>
            <person name="Liu Q."/>
            <person name="Xin Y.-H."/>
        </authorList>
    </citation>
    <scope>NUCLEOTIDE SEQUENCE [LARGE SCALE GENOMIC DNA]</scope>
    <source>
        <strain evidence="8 9">CGMCC 1.13878</strain>
    </source>
</reference>
<dbReference type="Pfam" id="PF07695">
    <property type="entry name" value="7TMR-DISM_7TM"/>
    <property type="match status" value="1"/>
</dbReference>
<evidence type="ECO:0000256" key="5">
    <source>
        <dbReference type="SAM" id="Phobius"/>
    </source>
</evidence>
<dbReference type="InterPro" id="IPR003594">
    <property type="entry name" value="HATPase_dom"/>
</dbReference>
<keyword evidence="3" id="KW-0902">Two-component regulatory system</keyword>
<name>A0ABR7X7R8_9SPHI</name>
<dbReference type="PANTHER" id="PTHR24421">
    <property type="entry name" value="NITRATE/NITRITE SENSOR PROTEIN NARX-RELATED"/>
    <property type="match status" value="1"/>
</dbReference>
<evidence type="ECO:0000256" key="1">
    <source>
        <dbReference type="ARBA" id="ARBA00022679"/>
    </source>
</evidence>
<dbReference type="CDD" id="cd16917">
    <property type="entry name" value="HATPase_UhpB-NarQ-NarX-like"/>
    <property type="match status" value="1"/>
</dbReference>
<gene>
    <name evidence="8" type="ORF">IDJ75_15125</name>
</gene>
<feature type="domain" description="Histidine kinase" evidence="7">
    <location>
        <begin position="545"/>
        <end position="629"/>
    </location>
</feature>
<feature type="transmembrane region" description="Helical" evidence="5">
    <location>
        <begin position="285"/>
        <end position="309"/>
    </location>
</feature>
<evidence type="ECO:0000313" key="8">
    <source>
        <dbReference type="EMBL" id="MBD1386617.1"/>
    </source>
</evidence>
<evidence type="ECO:0000256" key="4">
    <source>
        <dbReference type="SAM" id="Coils"/>
    </source>
</evidence>
<protein>
    <recommendedName>
        <fullName evidence="7">Histidine kinase domain-containing protein</fullName>
    </recommendedName>
</protein>
<feature type="transmembrane region" description="Helical" evidence="5">
    <location>
        <begin position="257"/>
        <end position="273"/>
    </location>
</feature>
<evidence type="ECO:0000256" key="2">
    <source>
        <dbReference type="ARBA" id="ARBA00022777"/>
    </source>
</evidence>
<dbReference type="Pfam" id="PF07730">
    <property type="entry name" value="HisKA_3"/>
    <property type="match status" value="1"/>
</dbReference>
<feature type="transmembrane region" description="Helical" evidence="5">
    <location>
        <begin position="216"/>
        <end position="233"/>
    </location>
</feature>
<feature type="transmembrane region" description="Helical" evidence="5">
    <location>
        <begin position="188"/>
        <end position="209"/>
    </location>
</feature>
<keyword evidence="5" id="KW-0812">Transmembrane</keyword>
<dbReference type="InterPro" id="IPR011622">
    <property type="entry name" value="7TMR_DISM_rcpt_extracell_dom2"/>
</dbReference>
<accession>A0ABR7X7R8</accession>
<dbReference type="InterPro" id="IPR011623">
    <property type="entry name" value="7TMR_DISM_rcpt_extracell_dom1"/>
</dbReference>
<keyword evidence="5" id="KW-1133">Transmembrane helix</keyword>
<dbReference type="InterPro" id="IPR050482">
    <property type="entry name" value="Sensor_HK_TwoCompSys"/>
</dbReference>
<dbReference type="RefSeq" id="WP_191176458.1">
    <property type="nucleotide sequence ID" value="NZ_JACWMW010000003.1"/>
</dbReference>